<keyword evidence="3" id="KW-1185">Reference proteome</keyword>
<comment type="caution">
    <text evidence="2">The sequence shown here is derived from an EMBL/GenBank/DDBJ whole genome shotgun (WGS) entry which is preliminary data.</text>
</comment>
<feature type="region of interest" description="Disordered" evidence="1">
    <location>
        <begin position="1"/>
        <end position="25"/>
    </location>
</feature>
<reference evidence="3" key="2">
    <citation type="journal article" date="2018" name="BMC Genomics">
        <title>Genomic insights into host adaptation between the wheat stripe rust pathogen (Puccinia striiformis f. sp. tritici) and the barley stripe rust pathogen (Puccinia striiformis f. sp. hordei).</title>
        <authorList>
            <person name="Xia C."/>
            <person name="Wang M."/>
            <person name="Yin C."/>
            <person name="Cornejo O.E."/>
            <person name="Hulbert S.H."/>
            <person name="Chen X."/>
        </authorList>
    </citation>
    <scope>NUCLEOTIDE SEQUENCE [LARGE SCALE GENOMIC DNA]</scope>
    <source>
        <strain evidence="3">93TX-2</strain>
    </source>
</reference>
<dbReference type="AlphaFoldDB" id="A0A2S4UDT9"/>
<protein>
    <submittedName>
        <fullName evidence="2">Uncharacterized protein</fullName>
    </submittedName>
</protein>
<dbReference type="Proteomes" id="UP000238274">
    <property type="component" value="Unassembled WGS sequence"/>
</dbReference>
<gene>
    <name evidence="2" type="ORF">PSHT_15688</name>
</gene>
<dbReference type="VEuPathDB" id="FungiDB:PSHT_15688"/>
<evidence type="ECO:0000313" key="2">
    <source>
        <dbReference type="EMBL" id="POV95381.1"/>
    </source>
</evidence>
<accession>A0A2S4UDT9</accession>
<evidence type="ECO:0000313" key="3">
    <source>
        <dbReference type="Proteomes" id="UP000238274"/>
    </source>
</evidence>
<reference evidence="3" key="3">
    <citation type="journal article" date="2018" name="Mol. Plant Microbe Interact.">
        <title>Genome sequence resources for the wheat stripe rust pathogen (Puccinia striiformis f. sp. tritici) and the barley stripe rust pathogen (Puccinia striiformis f. sp. hordei).</title>
        <authorList>
            <person name="Xia C."/>
            <person name="Wang M."/>
            <person name="Yin C."/>
            <person name="Cornejo O.E."/>
            <person name="Hulbert S.H."/>
            <person name="Chen X."/>
        </authorList>
    </citation>
    <scope>NUCLEOTIDE SEQUENCE [LARGE SCALE GENOMIC DNA]</scope>
    <source>
        <strain evidence="3">93TX-2</strain>
    </source>
</reference>
<reference evidence="2 3" key="1">
    <citation type="submission" date="2017-12" db="EMBL/GenBank/DDBJ databases">
        <title>Gene loss provides genomic basis for host adaptation in cereal stripe rust fungi.</title>
        <authorList>
            <person name="Xia C."/>
        </authorList>
    </citation>
    <scope>NUCLEOTIDE SEQUENCE [LARGE SCALE GENOMIC DNA]</scope>
    <source>
        <strain evidence="2 3">93TX-2</strain>
    </source>
</reference>
<name>A0A2S4UDT9_9BASI</name>
<sequence>MLNNNQQEGSQANNNNNFSMPTAEEYHQMAATAQCLEAEAAKPPPPQHMSCAKSRFRKFSKVVRKTHDSRNPECAILTTNGSNFQIWEEE</sequence>
<evidence type="ECO:0000256" key="1">
    <source>
        <dbReference type="SAM" id="MobiDB-lite"/>
    </source>
</evidence>
<organism evidence="2 3">
    <name type="scientific">Puccinia striiformis</name>
    <dbReference type="NCBI Taxonomy" id="27350"/>
    <lineage>
        <taxon>Eukaryota</taxon>
        <taxon>Fungi</taxon>
        <taxon>Dikarya</taxon>
        <taxon>Basidiomycota</taxon>
        <taxon>Pucciniomycotina</taxon>
        <taxon>Pucciniomycetes</taxon>
        <taxon>Pucciniales</taxon>
        <taxon>Pucciniaceae</taxon>
        <taxon>Puccinia</taxon>
    </lineage>
</organism>
<proteinExistence type="predicted"/>
<feature type="compositionally biased region" description="Polar residues" evidence="1">
    <location>
        <begin position="1"/>
        <end position="20"/>
    </location>
</feature>
<dbReference type="EMBL" id="PKSM01000420">
    <property type="protein sequence ID" value="POV95381.1"/>
    <property type="molecule type" value="Genomic_DNA"/>
</dbReference>